<name>A0ABS1LKK5_9MICO</name>
<evidence type="ECO:0000313" key="3">
    <source>
        <dbReference type="Proteomes" id="UP000675409"/>
    </source>
</evidence>
<feature type="region of interest" description="Disordered" evidence="1">
    <location>
        <begin position="1"/>
        <end position="23"/>
    </location>
</feature>
<evidence type="ECO:0000313" key="2">
    <source>
        <dbReference type="EMBL" id="MBL0886780.1"/>
    </source>
</evidence>
<dbReference type="EMBL" id="JABBYC010000016">
    <property type="protein sequence ID" value="MBL0886780.1"/>
    <property type="molecule type" value="Genomic_DNA"/>
</dbReference>
<sequence>MSSLDELGLEVPDDLSELTGPSSDPDMAVLITQIASAEPLAAAASLAGIDLDAVPTEVGALAVLRDPSGSRPDDAASALSQVVRGVPLVQVTRKGEQLTCVRWSDGERGDEISPALLLGGAPQTVEDILTGFAKPADLEGVVASGSIGRMKAMRMLTSAARKARKASRGKPGTKDDG</sequence>
<evidence type="ECO:0008006" key="4">
    <source>
        <dbReference type="Google" id="ProtNLM"/>
    </source>
</evidence>
<evidence type="ECO:0000256" key="1">
    <source>
        <dbReference type="SAM" id="MobiDB-lite"/>
    </source>
</evidence>
<comment type="caution">
    <text evidence="2">The sequence shown here is derived from an EMBL/GenBank/DDBJ whole genome shotgun (WGS) entry which is preliminary data.</text>
</comment>
<accession>A0ABS1LKK5</accession>
<feature type="compositionally biased region" description="Acidic residues" evidence="1">
    <location>
        <begin position="7"/>
        <end position="16"/>
    </location>
</feature>
<reference evidence="2 3" key="1">
    <citation type="journal article" date="2021" name="Arch. Microbiol.">
        <title>Myceligenerans indicum sp. nov., an actinobacterium isolated from mangrove sediment of Sundarbans, India.</title>
        <authorList>
            <person name="Asha K."/>
            <person name="Bhadury P."/>
        </authorList>
    </citation>
    <scope>NUCLEOTIDE SEQUENCE [LARGE SCALE GENOMIC DNA]</scope>
    <source>
        <strain evidence="2 3">I2</strain>
    </source>
</reference>
<protein>
    <recommendedName>
        <fullName evidence="4">SCP2 domain-containing protein</fullName>
    </recommendedName>
</protein>
<dbReference type="Proteomes" id="UP000675409">
    <property type="component" value="Unassembled WGS sequence"/>
</dbReference>
<gene>
    <name evidence="2" type="ORF">HGK34_10920</name>
</gene>
<proteinExistence type="predicted"/>
<keyword evidence="3" id="KW-1185">Reference proteome</keyword>
<organism evidence="2 3">
    <name type="scientific">Myceligenerans indicum</name>
    <dbReference type="NCBI Taxonomy" id="2593663"/>
    <lineage>
        <taxon>Bacteria</taxon>
        <taxon>Bacillati</taxon>
        <taxon>Actinomycetota</taxon>
        <taxon>Actinomycetes</taxon>
        <taxon>Micrococcales</taxon>
        <taxon>Promicromonosporaceae</taxon>
        <taxon>Myceligenerans</taxon>
    </lineage>
</organism>